<evidence type="ECO:0000256" key="15">
    <source>
        <dbReference type="SAM" id="Phobius"/>
    </source>
</evidence>
<evidence type="ECO:0000256" key="2">
    <source>
        <dbReference type="ARBA" id="ARBA00004141"/>
    </source>
</evidence>
<evidence type="ECO:0000256" key="5">
    <source>
        <dbReference type="ARBA" id="ARBA00022692"/>
    </source>
</evidence>
<evidence type="ECO:0000256" key="4">
    <source>
        <dbReference type="ARBA" id="ARBA00022448"/>
    </source>
</evidence>
<comment type="caution">
    <text evidence="17">The sequence shown here is derived from an EMBL/GenBank/DDBJ whole genome shotgun (WGS) entry which is preliminary data.</text>
</comment>
<feature type="transmembrane region" description="Helical" evidence="15">
    <location>
        <begin position="174"/>
        <end position="194"/>
    </location>
</feature>
<dbReference type="GO" id="GO:0140618">
    <property type="term" value="F:ferric-chelate reductase (NADH) activity"/>
    <property type="evidence" value="ECO:0007669"/>
    <property type="project" value="UniProtKB-EC"/>
</dbReference>
<dbReference type="InterPro" id="IPR013130">
    <property type="entry name" value="Fe3_Rdtase_TM_dom"/>
</dbReference>
<feature type="transmembrane region" description="Helical" evidence="15">
    <location>
        <begin position="257"/>
        <end position="275"/>
    </location>
</feature>
<dbReference type="SUPFAM" id="SSF52343">
    <property type="entry name" value="Ferredoxin reductase-like, C-terminal NADP-linked domain"/>
    <property type="match status" value="1"/>
</dbReference>
<evidence type="ECO:0000313" key="17">
    <source>
        <dbReference type="EMBL" id="KAL3536793.1"/>
    </source>
</evidence>
<evidence type="ECO:0000256" key="7">
    <source>
        <dbReference type="ARBA" id="ARBA00022989"/>
    </source>
</evidence>
<dbReference type="Pfam" id="PF08022">
    <property type="entry name" value="FAD_binding_8"/>
    <property type="match status" value="1"/>
</dbReference>
<dbReference type="Proteomes" id="UP001630127">
    <property type="component" value="Unassembled WGS sequence"/>
</dbReference>
<evidence type="ECO:0000256" key="9">
    <source>
        <dbReference type="ARBA" id="ARBA00023004"/>
    </source>
</evidence>
<feature type="transmembrane region" description="Helical" evidence="15">
    <location>
        <begin position="131"/>
        <end position="153"/>
    </location>
</feature>
<dbReference type="EMBL" id="JBJUIK010000001">
    <property type="protein sequence ID" value="KAL3536793.1"/>
    <property type="molecule type" value="Genomic_DNA"/>
</dbReference>
<keyword evidence="18" id="KW-1185">Reference proteome</keyword>
<feature type="region of interest" description="Disordered" evidence="14">
    <location>
        <begin position="629"/>
        <end position="649"/>
    </location>
</feature>
<dbReference type="InterPro" id="IPR013112">
    <property type="entry name" value="FAD-bd_8"/>
</dbReference>
<keyword evidence="9" id="KW-0408">Iron</keyword>
<dbReference type="InterPro" id="IPR017927">
    <property type="entry name" value="FAD-bd_FR_type"/>
</dbReference>
<feature type="transmembrane region" description="Helical" evidence="15">
    <location>
        <begin position="295"/>
        <end position="322"/>
    </location>
</feature>
<comment type="similarity">
    <text evidence="3">Belongs to the ferric reductase (FRE) family.</text>
</comment>
<dbReference type="InterPro" id="IPR050369">
    <property type="entry name" value="RBOH/FRE"/>
</dbReference>
<sequence>MEEEKLSSSGPHEATITKIIRGGMVGLCVIVFLGYIMMWCIMPTDTYYNKWVPHIMASTNSTYFGLQGPIMLDFTFPILFIAVVGCIYSHLGKGIMEERGIINKKRDYYSFKFLKRPTIIKGLGIVTWIELFFFAMFILLCLWYFSAYMHFWYEKIEMVAMSRGDKVWQAKMERFALVIGLAGNLCLTFLFFPVTRGSSILAFFGLTSEASIKYHTWLGHMSMTMFTAHGTLYITYWALTHRLSEMLKWDETWDQTYVNNIAGEICLLFGLVMWSTTFPRIRRKMFEVFYYTHNLYILFIIFYILHKGLFFICIMLPGLYLFMIDRFLRFLQSRQKVRLVSARVLPCETLELNFSRSQALNYTPTSTMFVNIPIISKLQWHPFTITSNTHLEPDTLSVVINCEGSWTKKLYDVVSSTSSLDRLEVSIEGPYGPPTTHFLRHDMLVMVSGGSGITPFISIIRDLMYLSSVRKCKTPKLLLISIFRNSSHLSMLDLLLPMSGASPGSCHLDLQIEAYVTREKGQPQEKMEPVRTIRFRPLPSDAPIASNLGRNSWLWLAAIISSSFVIFLLLLGIITCYYIYPIDQNTNKISLMTQRTALTTLLICFSIAITATAAFLWNKNQNAKETKQIQDLEDSTMGRSSSSLDNDDKELESFPYQSLVKSMKVHYGVRPDLKRILLESKGSSIGALVCGPKQMRHDVAAVCSSGLTDNLHFESISFSW</sequence>
<reference evidence="17 18" key="1">
    <citation type="submission" date="2024-11" db="EMBL/GenBank/DDBJ databases">
        <title>A near-complete genome assembly of Cinchona calisaya.</title>
        <authorList>
            <person name="Lian D.C."/>
            <person name="Zhao X.W."/>
            <person name="Wei L."/>
        </authorList>
    </citation>
    <scope>NUCLEOTIDE SEQUENCE [LARGE SCALE GENOMIC DNA]</scope>
    <source>
        <tissue evidence="17">Nenye</tissue>
    </source>
</reference>
<comment type="subcellular location">
    <subcellularLocation>
        <location evidence="2">Membrane</location>
        <topology evidence="2">Multi-pass membrane protein</topology>
    </subcellularLocation>
</comment>
<keyword evidence="4" id="KW-0813">Transport</keyword>
<comment type="cofactor">
    <cofactor evidence="1">
        <name>FAD</name>
        <dbReference type="ChEBI" id="CHEBI:57692"/>
    </cofactor>
</comment>
<protein>
    <recommendedName>
        <fullName evidence="13">ferric-chelate reductase (NADH)</fullName>
        <ecNumber evidence="13">1.16.1.7</ecNumber>
    </recommendedName>
</protein>
<dbReference type="GO" id="GO:0016020">
    <property type="term" value="C:membrane"/>
    <property type="evidence" value="ECO:0007669"/>
    <property type="project" value="UniProtKB-SubCell"/>
</dbReference>
<dbReference type="FunFam" id="3.40.50.80:FF:000039">
    <property type="entry name" value="Ferric reduction oxidase 3"/>
    <property type="match status" value="1"/>
</dbReference>
<evidence type="ECO:0000256" key="6">
    <source>
        <dbReference type="ARBA" id="ARBA00022723"/>
    </source>
</evidence>
<feature type="transmembrane region" description="Helical" evidence="15">
    <location>
        <begin position="20"/>
        <end position="42"/>
    </location>
</feature>
<gene>
    <name evidence="17" type="ORF">ACH5RR_000159</name>
</gene>
<evidence type="ECO:0000256" key="12">
    <source>
        <dbReference type="ARBA" id="ARBA00050970"/>
    </source>
</evidence>
<evidence type="ECO:0000256" key="10">
    <source>
        <dbReference type="ARBA" id="ARBA00023065"/>
    </source>
</evidence>
<keyword evidence="7 15" id="KW-1133">Transmembrane helix</keyword>
<feature type="transmembrane region" description="Helical" evidence="15">
    <location>
        <begin position="63"/>
        <end position="91"/>
    </location>
</feature>
<dbReference type="Gene3D" id="3.40.50.80">
    <property type="entry name" value="Nucleotide-binding domain of ferredoxin-NADP reductase (FNR) module"/>
    <property type="match status" value="2"/>
</dbReference>
<feature type="transmembrane region" description="Helical" evidence="15">
    <location>
        <begin position="600"/>
        <end position="617"/>
    </location>
</feature>
<evidence type="ECO:0000256" key="3">
    <source>
        <dbReference type="ARBA" id="ARBA00006278"/>
    </source>
</evidence>
<organism evidence="17 18">
    <name type="scientific">Cinchona calisaya</name>
    <dbReference type="NCBI Taxonomy" id="153742"/>
    <lineage>
        <taxon>Eukaryota</taxon>
        <taxon>Viridiplantae</taxon>
        <taxon>Streptophyta</taxon>
        <taxon>Embryophyta</taxon>
        <taxon>Tracheophyta</taxon>
        <taxon>Spermatophyta</taxon>
        <taxon>Magnoliopsida</taxon>
        <taxon>eudicotyledons</taxon>
        <taxon>Gunneridae</taxon>
        <taxon>Pentapetalae</taxon>
        <taxon>asterids</taxon>
        <taxon>lamiids</taxon>
        <taxon>Gentianales</taxon>
        <taxon>Rubiaceae</taxon>
        <taxon>Cinchonoideae</taxon>
        <taxon>Cinchoneae</taxon>
        <taxon>Cinchona</taxon>
    </lineage>
</organism>
<feature type="domain" description="FAD-binding FR-type" evidence="16">
    <location>
        <begin position="332"/>
        <end position="437"/>
    </location>
</feature>
<comment type="catalytic activity">
    <reaction evidence="12">
        <text>2 a Fe(II)-siderophore + NAD(+) + H(+) = 2 a Fe(III)-siderophore + NADH</text>
        <dbReference type="Rhea" id="RHEA:15061"/>
        <dbReference type="Rhea" id="RHEA-COMP:11342"/>
        <dbReference type="Rhea" id="RHEA-COMP:11344"/>
        <dbReference type="ChEBI" id="CHEBI:15378"/>
        <dbReference type="ChEBI" id="CHEBI:29033"/>
        <dbReference type="ChEBI" id="CHEBI:29034"/>
        <dbReference type="ChEBI" id="CHEBI:57540"/>
        <dbReference type="ChEBI" id="CHEBI:57945"/>
        <dbReference type="EC" id="1.16.1.7"/>
    </reaction>
</comment>
<dbReference type="AlphaFoldDB" id="A0ABD3B0J2"/>
<proteinExistence type="inferred from homology"/>
<dbReference type="InterPro" id="IPR039261">
    <property type="entry name" value="FNR_nucleotide-bd"/>
</dbReference>
<keyword evidence="11 15" id="KW-0472">Membrane</keyword>
<dbReference type="PRINTS" id="PR00406">
    <property type="entry name" value="CYTB5RDTASE"/>
</dbReference>
<dbReference type="GO" id="GO:0046872">
    <property type="term" value="F:metal ion binding"/>
    <property type="evidence" value="ECO:0007669"/>
    <property type="project" value="UniProtKB-KW"/>
</dbReference>
<dbReference type="SUPFAM" id="SSF63380">
    <property type="entry name" value="Riboflavin synthase domain-like"/>
    <property type="match status" value="1"/>
</dbReference>
<evidence type="ECO:0000256" key="11">
    <source>
        <dbReference type="ARBA" id="ARBA00023136"/>
    </source>
</evidence>
<dbReference type="EC" id="1.16.1.7" evidence="13"/>
<dbReference type="Pfam" id="PF01794">
    <property type="entry name" value="Ferric_reduct"/>
    <property type="match status" value="1"/>
</dbReference>
<name>A0ABD3B0J2_9GENT</name>
<dbReference type="PANTHER" id="PTHR11972">
    <property type="entry name" value="NADPH OXIDASE"/>
    <property type="match status" value="1"/>
</dbReference>
<keyword evidence="5 15" id="KW-0812">Transmembrane</keyword>
<evidence type="ECO:0000256" key="14">
    <source>
        <dbReference type="SAM" id="MobiDB-lite"/>
    </source>
</evidence>
<dbReference type="CDD" id="cd06186">
    <property type="entry name" value="NOX_Duox_like_FAD_NADP"/>
    <property type="match status" value="1"/>
</dbReference>
<evidence type="ECO:0000256" key="8">
    <source>
        <dbReference type="ARBA" id="ARBA00023002"/>
    </source>
</evidence>
<evidence type="ECO:0000256" key="13">
    <source>
        <dbReference type="ARBA" id="ARBA00066905"/>
    </source>
</evidence>
<keyword evidence="10" id="KW-0406">Ion transport</keyword>
<dbReference type="PANTHER" id="PTHR11972:SF162">
    <property type="entry name" value="FERRIC REDUCTION OXIDASE 2-LIKE"/>
    <property type="match status" value="1"/>
</dbReference>
<feature type="transmembrane region" description="Helical" evidence="15">
    <location>
        <begin position="214"/>
        <end position="236"/>
    </location>
</feature>
<accession>A0ABD3B0J2</accession>
<evidence type="ECO:0000256" key="1">
    <source>
        <dbReference type="ARBA" id="ARBA00001974"/>
    </source>
</evidence>
<dbReference type="SFLD" id="SFLDG01168">
    <property type="entry name" value="Ferric_reductase_subgroup_(FRE"/>
    <property type="match status" value="1"/>
</dbReference>
<dbReference type="PROSITE" id="PS51384">
    <property type="entry name" value="FAD_FR"/>
    <property type="match status" value="1"/>
</dbReference>
<dbReference type="Pfam" id="PF08030">
    <property type="entry name" value="NAD_binding_6"/>
    <property type="match status" value="1"/>
</dbReference>
<evidence type="ECO:0000313" key="18">
    <source>
        <dbReference type="Proteomes" id="UP001630127"/>
    </source>
</evidence>
<keyword evidence="8" id="KW-0560">Oxidoreductase</keyword>
<feature type="transmembrane region" description="Helical" evidence="15">
    <location>
        <begin position="553"/>
        <end position="580"/>
    </location>
</feature>
<dbReference type="InterPro" id="IPR013121">
    <property type="entry name" value="Fe_red_NAD-bd_6"/>
</dbReference>
<keyword evidence="6" id="KW-0479">Metal-binding</keyword>
<dbReference type="GO" id="GO:0006811">
    <property type="term" value="P:monoatomic ion transport"/>
    <property type="evidence" value="ECO:0007669"/>
    <property type="project" value="UniProtKB-KW"/>
</dbReference>
<dbReference type="InterPro" id="IPR017938">
    <property type="entry name" value="Riboflavin_synthase-like_b-brl"/>
</dbReference>
<dbReference type="SFLD" id="SFLDS00052">
    <property type="entry name" value="Ferric_Reductase_Domain"/>
    <property type="match status" value="1"/>
</dbReference>
<evidence type="ECO:0000259" key="16">
    <source>
        <dbReference type="PROSITE" id="PS51384"/>
    </source>
</evidence>